<name>A0A3M7RDF2_BRAPC</name>
<organism evidence="2 3">
    <name type="scientific">Brachionus plicatilis</name>
    <name type="common">Marine rotifer</name>
    <name type="synonym">Brachionus muelleri</name>
    <dbReference type="NCBI Taxonomy" id="10195"/>
    <lineage>
        <taxon>Eukaryota</taxon>
        <taxon>Metazoa</taxon>
        <taxon>Spiralia</taxon>
        <taxon>Gnathifera</taxon>
        <taxon>Rotifera</taxon>
        <taxon>Eurotatoria</taxon>
        <taxon>Monogononta</taxon>
        <taxon>Pseudotrocha</taxon>
        <taxon>Ploima</taxon>
        <taxon>Brachionidae</taxon>
        <taxon>Brachionus</taxon>
    </lineage>
</organism>
<dbReference type="EMBL" id="REGN01003657">
    <property type="protein sequence ID" value="RNA21479.1"/>
    <property type="molecule type" value="Genomic_DNA"/>
</dbReference>
<keyword evidence="1" id="KW-0472">Membrane</keyword>
<protein>
    <submittedName>
        <fullName evidence="2">Uncharacterized protein</fullName>
    </submittedName>
</protein>
<feature type="transmembrane region" description="Helical" evidence="1">
    <location>
        <begin position="12"/>
        <end position="32"/>
    </location>
</feature>
<dbReference type="Proteomes" id="UP000276133">
    <property type="component" value="Unassembled WGS sequence"/>
</dbReference>
<keyword evidence="1" id="KW-1133">Transmembrane helix</keyword>
<evidence type="ECO:0000256" key="1">
    <source>
        <dbReference type="SAM" id="Phobius"/>
    </source>
</evidence>
<proteinExistence type="predicted"/>
<keyword evidence="3" id="KW-1185">Reference proteome</keyword>
<dbReference type="OrthoDB" id="8912589at2759"/>
<keyword evidence="1" id="KW-0812">Transmembrane</keyword>
<reference evidence="2 3" key="1">
    <citation type="journal article" date="2018" name="Sci. Rep.">
        <title>Genomic signatures of local adaptation to the degree of environmental predictability in rotifers.</title>
        <authorList>
            <person name="Franch-Gras L."/>
            <person name="Hahn C."/>
            <person name="Garcia-Roger E.M."/>
            <person name="Carmona M.J."/>
            <person name="Serra M."/>
            <person name="Gomez A."/>
        </authorList>
    </citation>
    <scope>NUCLEOTIDE SEQUENCE [LARGE SCALE GENOMIC DNA]</scope>
    <source>
        <strain evidence="2">HYR1</strain>
    </source>
</reference>
<comment type="caution">
    <text evidence="2">The sequence shown here is derived from an EMBL/GenBank/DDBJ whole genome shotgun (WGS) entry which is preliminary data.</text>
</comment>
<evidence type="ECO:0000313" key="2">
    <source>
        <dbReference type="EMBL" id="RNA21479.1"/>
    </source>
</evidence>
<sequence length="71" mass="8242">MANIVYSIIWTLILWILMWPIAGLLAGFWILFMPFEACFPFLKDLDSTLLKWIRFCETVGQNIKEGKSLSS</sequence>
<accession>A0A3M7RDF2</accession>
<gene>
    <name evidence="2" type="ORF">BpHYR1_019442</name>
</gene>
<dbReference type="PANTHER" id="PTHR39948:SF1">
    <property type="entry name" value="GEO11419P1"/>
    <property type="match status" value="1"/>
</dbReference>
<dbReference type="AlphaFoldDB" id="A0A3M7RDF2"/>
<evidence type="ECO:0000313" key="3">
    <source>
        <dbReference type="Proteomes" id="UP000276133"/>
    </source>
</evidence>
<dbReference type="PANTHER" id="PTHR39948">
    <property type="entry name" value="GEO11419P1"/>
    <property type="match status" value="1"/>
</dbReference>